<dbReference type="InterPro" id="IPR001375">
    <property type="entry name" value="Peptidase_S9_cat"/>
</dbReference>
<dbReference type="PANTHER" id="PTHR42776:SF4">
    <property type="entry name" value="ACYLAMINO-ACID-RELEASING ENZYME"/>
    <property type="match status" value="1"/>
</dbReference>
<dbReference type="AlphaFoldDB" id="A0A443RZK9"/>
<accession>A0A443RZK9</accession>
<evidence type="ECO:0000256" key="1">
    <source>
        <dbReference type="ARBA" id="ARBA00022801"/>
    </source>
</evidence>
<keyword evidence="4" id="KW-1185">Reference proteome</keyword>
<evidence type="ECO:0000259" key="2">
    <source>
        <dbReference type="Pfam" id="PF00326"/>
    </source>
</evidence>
<organism evidence="3 4">
    <name type="scientific">Leptotrombidium deliense</name>
    <dbReference type="NCBI Taxonomy" id="299467"/>
    <lineage>
        <taxon>Eukaryota</taxon>
        <taxon>Metazoa</taxon>
        <taxon>Ecdysozoa</taxon>
        <taxon>Arthropoda</taxon>
        <taxon>Chelicerata</taxon>
        <taxon>Arachnida</taxon>
        <taxon>Acari</taxon>
        <taxon>Acariformes</taxon>
        <taxon>Trombidiformes</taxon>
        <taxon>Prostigmata</taxon>
        <taxon>Anystina</taxon>
        <taxon>Parasitengona</taxon>
        <taxon>Trombiculoidea</taxon>
        <taxon>Trombiculidae</taxon>
        <taxon>Leptotrombidium</taxon>
    </lineage>
</organism>
<protein>
    <submittedName>
        <fullName evidence="3">Acylamino-acid-releasing enzyme-like isoform X2</fullName>
    </submittedName>
</protein>
<dbReference type="SUPFAM" id="SSF53474">
    <property type="entry name" value="alpha/beta-Hydrolases"/>
    <property type="match status" value="1"/>
</dbReference>
<proteinExistence type="predicted"/>
<dbReference type="InterPro" id="IPR029058">
    <property type="entry name" value="AB_hydrolase_fold"/>
</dbReference>
<dbReference type="Pfam" id="PF00326">
    <property type="entry name" value="Peptidase_S9"/>
    <property type="match status" value="1"/>
</dbReference>
<dbReference type="Proteomes" id="UP000288716">
    <property type="component" value="Unassembled WGS sequence"/>
</dbReference>
<comment type="caution">
    <text evidence="3">The sequence shown here is derived from an EMBL/GenBank/DDBJ whole genome shotgun (WGS) entry which is preliminary data.</text>
</comment>
<dbReference type="VEuPathDB" id="VectorBase:LDEU011345"/>
<dbReference type="STRING" id="299467.A0A443RZK9"/>
<evidence type="ECO:0000313" key="3">
    <source>
        <dbReference type="EMBL" id="RWS20694.1"/>
    </source>
</evidence>
<dbReference type="EMBL" id="NCKV01016041">
    <property type="protein sequence ID" value="RWS20694.1"/>
    <property type="molecule type" value="Genomic_DNA"/>
</dbReference>
<reference evidence="3 4" key="1">
    <citation type="journal article" date="2018" name="Gigascience">
        <title>Genomes of trombidid mites reveal novel predicted allergens and laterally-transferred genes associated with secondary metabolism.</title>
        <authorList>
            <person name="Dong X."/>
            <person name="Chaisiri K."/>
            <person name="Xia D."/>
            <person name="Armstrong S.D."/>
            <person name="Fang Y."/>
            <person name="Donnelly M.J."/>
            <person name="Kadowaki T."/>
            <person name="McGarry J.W."/>
            <person name="Darby A.C."/>
            <person name="Makepeace B.L."/>
        </authorList>
    </citation>
    <scope>NUCLEOTIDE SEQUENCE [LARGE SCALE GENOMIC DNA]</scope>
    <source>
        <strain evidence="3">UoL-UT</strain>
    </source>
</reference>
<name>A0A443RZK9_9ACAR</name>
<dbReference type="OrthoDB" id="416344at2759"/>
<sequence length="237" mass="26747">VILPHGGPHSSFTGDYYQTVALFAKIGLKTLLINYRGSIGVNEEYLKTLCGNVGDMDIRDVMYCIQHQIQEGEIDMKNIVLCSGSHGGFIVTHLCGQFPDFGFKACVARNPVVDIAGMIEVTDIPDWCFTEVNGSDYKFGHFGNVESLITSFNKSPMRCVNNVKTPTMLMLGKNDRRVPMTQGIKYYKALKTRGVDVKCHIYDDKHDLQKVNVDADAFVNIALWFYKYIDEQYKTVF</sequence>
<dbReference type="Gene3D" id="3.40.50.1820">
    <property type="entry name" value="alpha/beta hydrolase"/>
    <property type="match status" value="1"/>
</dbReference>
<feature type="domain" description="Peptidase S9 prolyl oligopeptidase catalytic" evidence="2">
    <location>
        <begin position="18"/>
        <end position="230"/>
    </location>
</feature>
<dbReference type="GO" id="GO:0006508">
    <property type="term" value="P:proteolysis"/>
    <property type="evidence" value="ECO:0007669"/>
    <property type="project" value="InterPro"/>
</dbReference>
<keyword evidence="1" id="KW-0378">Hydrolase</keyword>
<evidence type="ECO:0000313" key="4">
    <source>
        <dbReference type="Proteomes" id="UP000288716"/>
    </source>
</evidence>
<feature type="non-terminal residue" evidence="3">
    <location>
        <position position="1"/>
    </location>
</feature>
<dbReference type="GO" id="GO:0004252">
    <property type="term" value="F:serine-type endopeptidase activity"/>
    <property type="evidence" value="ECO:0007669"/>
    <property type="project" value="TreeGrafter"/>
</dbReference>
<dbReference type="PANTHER" id="PTHR42776">
    <property type="entry name" value="SERINE PEPTIDASE S9 FAMILY MEMBER"/>
    <property type="match status" value="1"/>
</dbReference>
<gene>
    <name evidence="3" type="ORF">B4U80_03905</name>
</gene>